<protein>
    <submittedName>
        <fullName evidence="1">Uncharacterized protein</fullName>
    </submittedName>
</protein>
<dbReference type="Proteomes" id="UP000789833">
    <property type="component" value="Unassembled WGS sequence"/>
</dbReference>
<keyword evidence="2" id="KW-1185">Reference proteome</keyword>
<gene>
    <name evidence="1" type="ORF">BACCIP111883_00219</name>
</gene>
<organism evidence="1 2">
    <name type="scientific">Sutcliffiella rhizosphaerae</name>
    <dbReference type="NCBI Taxonomy" id="2880967"/>
    <lineage>
        <taxon>Bacteria</taxon>
        <taxon>Bacillati</taxon>
        <taxon>Bacillota</taxon>
        <taxon>Bacilli</taxon>
        <taxon>Bacillales</taxon>
        <taxon>Bacillaceae</taxon>
        <taxon>Sutcliffiella</taxon>
    </lineage>
</organism>
<reference evidence="1 2" key="1">
    <citation type="submission" date="2021-10" db="EMBL/GenBank/DDBJ databases">
        <authorList>
            <person name="Criscuolo A."/>
        </authorList>
    </citation>
    <scope>NUCLEOTIDE SEQUENCE [LARGE SCALE GENOMIC DNA]</scope>
    <source>
        <strain evidence="2">CIP 111883</strain>
    </source>
</reference>
<sequence>MYGKGLMNVNIVNNFAFIGLLFTKLVCLPYNRGNRNEELVYLKAGDVDEKCMEGLIIYICTS</sequence>
<comment type="caution">
    <text evidence="1">The sequence shown here is derived from an EMBL/GenBank/DDBJ whole genome shotgun (WGS) entry which is preliminary data.</text>
</comment>
<evidence type="ECO:0000313" key="2">
    <source>
        <dbReference type="Proteomes" id="UP000789833"/>
    </source>
</evidence>
<evidence type="ECO:0000313" key="1">
    <source>
        <dbReference type="EMBL" id="CAG9619452.1"/>
    </source>
</evidence>
<proteinExistence type="predicted"/>
<dbReference type="EMBL" id="CAKJTJ010000001">
    <property type="protein sequence ID" value="CAG9619452.1"/>
    <property type="molecule type" value="Genomic_DNA"/>
</dbReference>
<name>A0ABM8YHT3_9BACI</name>
<accession>A0ABM8YHT3</accession>